<gene>
    <name evidence="9" type="ORF">F4Y42_02435</name>
</gene>
<feature type="transmembrane region" description="Helical" evidence="7">
    <location>
        <begin position="162"/>
        <end position="187"/>
    </location>
</feature>
<dbReference type="Pfam" id="PF00528">
    <property type="entry name" value="BPD_transp_1"/>
    <property type="match status" value="1"/>
</dbReference>
<evidence type="ECO:0000313" key="9">
    <source>
        <dbReference type="EMBL" id="MXY92286.1"/>
    </source>
</evidence>
<dbReference type="CDD" id="cd06261">
    <property type="entry name" value="TM_PBP2"/>
    <property type="match status" value="1"/>
</dbReference>
<dbReference type="PANTHER" id="PTHR30193">
    <property type="entry name" value="ABC TRANSPORTER PERMEASE PROTEIN"/>
    <property type="match status" value="1"/>
</dbReference>
<feature type="transmembrane region" description="Helical" evidence="7">
    <location>
        <begin position="114"/>
        <end position="134"/>
    </location>
</feature>
<dbReference type="InterPro" id="IPR000515">
    <property type="entry name" value="MetI-like"/>
</dbReference>
<evidence type="ECO:0000256" key="2">
    <source>
        <dbReference type="ARBA" id="ARBA00022448"/>
    </source>
</evidence>
<keyword evidence="2 7" id="KW-0813">Transport</keyword>
<reference evidence="9" key="1">
    <citation type="submission" date="2019-09" db="EMBL/GenBank/DDBJ databases">
        <title>Characterisation of the sponge microbiome using genome-centric metagenomics.</title>
        <authorList>
            <person name="Engelberts J.P."/>
            <person name="Robbins S.J."/>
            <person name="De Goeij J.M."/>
            <person name="Aranda M."/>
            <person name="Bell S.C."/>
            <person name="Webster N.S."/>
        </authorList>
    </citation>
    <scope>NUCLEOTIDE SEQUENCE</scope>
    <source>
        <strain evidence="9">SB0664_bin_27</strain>
    </source>
</reference>
<dbReference type="Gene3D" id="1.10.3720.10">
    <property type="entry name" value="MetI-like"/>
    <property type="match status" value="1"/>
</dbReference>
<dbReference type="EMBL" id="VXRG01000026">
    <property type="protein sequence ID" value="MXY92286.1"/>
    <property type="molecule type" value="Genomic_DNA"/>
</dbReference>
<evidence type="ECO:0000256" key="6">
    <source>
        <dbReference type="ARBA" id="ARBA00023136"/>
    </source>
</evidence>
<feature type="transmembrane region" description="Helical" evidence="7">
    <location>
        <begin position="272"/>
        <end position="297"/>
    </location>
</feature>
<feature type="transmembrane region" description="Helical" evidence="7">
    <location>
        <begin position="208"/>
        <end position="232"/>
    </location>
</feature>
<evidence type="ECO:0000256" key="4">
    <source>
        <dbReference type="ARBA" id="ARBA00022692"/>
    </source>
</evidence>
<keyword evidence="5 7" id="KW-1133">Transmembrane helix</keyword>
<dbReference type="PROSITE" id="PS50928">
    <property type="entry name" value="ABC_TM1"/>
    <property type="match status" value="1"/>
</dbReference>
<dbReference type="InterPro" id="IPR051393">
    <property type="entry name" value="ABC_transporter_permease"/>
</dbReference>
<evidence type="ECO:0000256" key="1">
    <source>
        <dbReference type="ARBA" id="ARBA00004651"/>
    </source>
</evidence>
<evidence type="ECO:0000256" key="5">
    <source>
        <dbReference type="ARBA" id="ARBA00022989"/>
    </source>
</evidence>
<comment type="subcellular location">
    <subcellularLocation>
        <location evidence="1 7">Cell membrane</location>
        <topology evidence="1 7">Multi-pass membrane protein</topology>
    </subcellularLocation>
</comment>
<dbReference type="AlphaFoldDB" id="A0A6B0YMN5"/>
<dbReference type="InterPro" id="IPR035906">
    <property type="entry name" value="MetI-like_sf"/>
</dbReference>
<comment type="similarity">
    <text evidence="7">Belongs to the binding-protein-dependent transport system permease family.</text>
</comment>
<feature type="domain" description="ABC transmembrane type-1" evidence="8">
    <location>
        <begin position="77"/>
        <end position="288"/>
    </location>
</feature>
<name>A0A6B0YMN5_9CHLR</name>
<feature type="transmembrane region" description="Helical" evidence="7">
    <location>
        <begin position="75"/>
        <end position="102"/>
    </location>
</feature>
<accession>A0A6B0YMN5</accession>
<keyword evidence="4 7" id="KW-0812">Transmembrane</keyword>
<dbReference type="PANTHER" id="PTHR30193:SF1">
    <property type="entry name" value="ABC TRANSPORTER PERMEASE PROTEIN YESP-RELATED"/>
    <property type="match status" value="1"/>
</dbReference>
<keyword evidence="3" id="KW-1003">Cell membrane</keyword>
<keyword evidence="6 7" id="KW-0472">Membrane</keyword>
<dbReference type="GO" id="GO:0005886">
    <property type="term" value="C:plasma membrane"/>
    <property type="evidence" value="ECO:0007669"/>
    <property type="project" value="UniProtKB-SubCell"/>
</dbReference>
<evidence type="ECO:0000256" key="7">
    <source>
        <dbReference type="RuleBase" id="RU363032"/>
    </source>
</evidence>
<protein>
    <submittedName>
        <fullName evidence="9">Sugar ABC transporter permease</fullName>
    </submittedName>
</protein>
<evidence type="ECO:0000259" key="8">
    <source>
        <dbReference type="PROSITE" id="PS50928"/>
    </source>
</evidence>
<sequence>MTPHSNFWQSRRVRDAIVAYAFILPWVIGFILFVGGPIVASFVLSFFRWKMIAPPKFFGLTHYINMVTTDELFRISIWVTFKFVIISVPVSQVLALGLALLLNQRIRGLGFWRSAFYLPAVVSGVAGSVIWVWMYHVELGIVNNGLALMGLEGRNWLYDRELVLGSLIVKSLWNIGIPMVIYLAALQGMPQQLYEAADIDGSGEVSKFFAITLPMLSPAIFFNVVMGIIASVQTFAEPYVMTGGGPDNATLFLGLHLYQNAFHYLKMGYASAMAWIMFLLIFGLTVFQFGLAGRWVYYEGGAR</sequence>
<comment type="caution">
    <text evidence="9">The sequence shown here is derived from an EMBL/GenBank/DDBJ whole genome shotgun (WGS) entry which is preliminary data.</text>
</comment>
<dbReference type="GO" id="GO:0055085">
    <property type="term" value="P:transmembrane transport"/>
    <property type="evidence" value="ECO:0007669"/>
    <property type="project" value="InterPro"/>
</dbReference>
<feature type="transmembrane region" description="Helical" evidence="7">
    <location>
        <begin position="21"/>
        <end position="47"/>
    </location>
</feature>
<evidence type="ECO:0000256" key="3">
    <source>
        <dbReference type="ARBA" id="ARBA00022475"/>
    </source>
</evidence>
<proteinExistence type="inferred from homology"/>
<dbReference type="SUPFAM" id="SSF161098">
    <property type="entry name" value="MetI-like"/>
    <property type="match status" value="1"/>
</dbReference>
<organism evidence="9">
    <name type="scientific">Caldilineaceae bacterium SB0664_bin_27</name>
    <dbReference type="NCBI Taxonomy" id="2605260"/>
    <lineage>
        <taxon>Bacteria</taxon>
        <taxon>Bacillati</taxon>
        <taxon>Chloroflexota</taxon>
        <taxon>Caldilineae</taxon>
        <taxon>Caldilineales</taxon>
        <taxon>Caldilineaceae</taxon>
    </lineage>
</organism>